<proteinExistence type="predicted"/>
<feature type="non-terminal residue" evidence="1">
    <location>
        <position position="265"/>
    </location>
</feature>
<comment type="caution">
    <text evidence="1">The sequence shown here is derived from an EMBL/GenBank/DDBJ whole genome shotgun (WGS) entry which is preliminary data.</text>
</comment>
<evidence type="ECO:0000313" key="1">
    <source>
        <dbReference type="EMBL" id="GAI94763.1"/>
    </source>
</evidence>
<sequence length="265" mass="29544">PSVSLNFGRWLYDEVFALDPTKYRNLQLKVEHDKALGGCLPTAGNLRVFADLFDEKVVTPSGFLGAKEIFAFTPTQGATEYITLPTDDIIRMLMPINTNDAEEPDIQFETVKIDEDDGKRIIYDGYTMDLIRLAVNRQDRIQEYISGKITSGTLTLYLTACKDIQNVLIEQSHTDTYFSEAWSGGRVRVFTSGADVDFGGIHSGRCPHGSVPIYFGKQNDPDDWWNVARIGKARVQLTPRATADTVPGCDTAKTTELVGQFAIKY</sequence>
<feature type="non-terminal residue" evidence="1">
    <location>
        <position position="1"/>
    </location>
</feature>
<protein>
    <submittedName>
        <fullName evidence="1">Uncharacterized protein</fullName>
    </submittedName>
</protein>
<dbReference type="EMBL" id="BARW01023357">
    <property type="protein sequence ID" value="GAI94763.1"/>
    <property type="molecule type" value="Genomic_DNA"/>
</dbReference>
<organism evidence="1">
    <name type="scientific">marine sediment metagenome</name>
    <dbReference type="NCBI Taxonomy" id="412755"/>
    <lineage>
        <taxon>unclassified sequences</taxon>
        <taxon>metagenomes</taxon>
        <taxon>ecological metagenomes</taxon>
    </lineage>
</organism>
<accession>X1SP95</accession>
<dbReference type="AlphaFoldDB" id="X1SP95"/>
<reference evidence="1" key="1">
    <citation type="journal article" date="2014" name="Front. Microbiol.">
        <title>High frequency of phylogenetically diverse reductive dehalogenase-homologous genes in deep subseafloor sedimentary metagenomes.</title>
        <authorList>
            <person name="Kawai M."/>
            <person name="Futagami T."/>
            <person name="Toyoda A."/>
            <person name="Takaki Y."/>
            <person name="Nishi S."/>
            <person name="Hori S."/>
            <person name="Arai W."/>
            <person name="Tsubouchi T."/>
            <person name="Morono Y."/>
            <person name="Uchiyama I."/>
            <person name="Ito T."/>
            <person name="Fujiyama A."/>
            <person name="Inagaki F."/>
            <person name="Takami H."/>
        </authorList>
    </citation>
    <scope>NUCLEOTIDE SEQUENCE</scope>
    <source>
        <strain evidence="1">Expedition CK06-06</strain>
    </source>
</reference>
<name>X1SP95_9ZZZZ</name>
<gene>
    <name evidence="1" type="ORF">S12H4_38761</name>
</gene>